<name>A0A7C9LDF9_9GAMM</name>
<evidence type="ECO:0000313" key="5">
    <source>
        <dbReference type="Proteomes" id="UP000481739"/>
    </source>
</evidence>
<dbReference type="EMBL" id="WHZZ01000012">
    <property type="protein sequence ID" value="MQL50108.1"/>
    <property type="molecule type" value="Genomic_DNA"/>
</dbReference>
<keyword evidence="2" id="KW-0804">Transcription</keyword>
<sequence length="103" mass="11895">MKVRIKRISQADWKRSSQALKSCSLLTLEIAYAVLVEGKKVIQVSEERNVTRQNTYAAVKRVTNILNKQNKGLQLVSVWVPPDTAEEIYKMAEPYMNEKEKNR</sequence>
<dbReference type="Pfam" id="PF16509">
    <property type="entry name" value="KORA"/>
    <property type="match status" value="1"/>
</dbReference>
<accession>A0A7C9LDF9</accession>
<organism evidence="4 5">
    <name type="scientific">Photorhabdus khanii</name>
    <dbReference type="NCBI Taxonomy" id="1004150"/>
    <lineage>
        <taxon>Bacteria</taxon>
        <taxon>Pseudomonadati</taxon>
        <taxon>Pseudomonadota</taxon>
        <taxon>Gammaproteobacteria</taxon>
        <taxon>Enterobacterales</taxon>
        <taxon>Morganellaceae</taxon>
        <taxon>Photorhabdus</taxon>
    </lineage>
</organism>
<evidence type="ECO:0000256" key="2">
    <source>
        <dbReference type="ARBA" id="ARBA00023163"/>
    </source>
</evidence>
<evidence type="ECO:0000259" key="3">
    <source>
        <dbReference type="Pfam" id="PF16509"/>
    </source>
</evidence>
<feature type="domain" description="TrfB transcriptional repressor protein" evidence="3">
    <location>
        <begin position="27"/>
        <end position="88"/>
    </location>
</feature>
<comment type="caution">
    <text evidence="4">The sequence shown here is derived from an EMBL/GenBank/DDBJ whole genome shotgun (WGS) entry which is preliminary data.</text>
</comment>
<evidence type="ECO:0000256" key="1">
    <source>
        <dbReference type="ARBA" id="ARBA00023015"/>
    </source>
</evidence>
<reference evidence="4 5" key="1">
    <citation type="journal article" date="2019" name="Nature">
        <title>A new antibiotic selectively kills Gram-negative pathogens.</title>
        <authorList>
            <person name="Imai Y."/>
            <person name="Meyer K.J."/>
            <person name="Iinishi A."/>
            <person name="Favre-Godal Q."/>
            <person name="Green R."/>
            <person name="Manuse S."/>
            <person name="Caboni M."/>
            <person name="Mori M."/>
            <person name="Niles S."/>
            <person name="Ghiglieri M."/>
            <person name="Honrao C."/>
            <person name="Ma X."/>
            <person name="Guo J.J."/>
            <person name="Makriyannis A."/>
            <person name="Linares-Otoya L."/>
            <person name="Boehringer N."/>
            <person name="Wuisan Z.G."/>
            <person name="Kaur H."/>
            <person name="Wu R."/>
            <person name="Mateus A."/>
            <person name="Typas A."/>
            <person name="Savitski M.M."/>
            <person name="Espinoza J.L."/>
            <person name="O'Rourke A."/>
            <person name="Nelson K.E."/>
            <person name="Hiller S."/>
            <person name="Noinaj N."/>
            <person name="Schaeberle T.F."/>
            <person name="D'Onofrio A."/>
            <person name="Lewis K."/>
        </authorList>
    </citation>
    <scope>NUCLEOTIDE SEQUENCE [LARGE SCALE GENOMIC DNA]</scope>
    <source>
        <strain evidence="4 5">HGB 1456</strain>
    </source>
</reference>
<dbReference type="InterPro" id="IPR032428">
    <property type="entry name" value="TrfB"/>
</dbReference>
<dbReference type="AlphaFoldDB" id="A0A7C9LDF9"/>
<evidence type="ECO:0000313" key="4">
    <source>
        <dbReference type="EMBL" id="MQL50108.1"/>
    </source>
</evidence>
<protein>
    <recommendedName>
        <fullName evidence="3">TrfB transcriptional repressor protein domain-containing protein</fullName>
    </recommendedName>
</protein>
<dbReference type="Gene3D" id="1.10.10.2690">
    <property type="match status" value="1"/>
</dbReference>
<proteinExistence type="predicted"/>
<dbReference type="Proteomes" id="UP000481739">
    <property type="component" value="Unassembled WGS sequence"/>
</dbReference>
<gene>
    <name evidence="4" type="ORF">GEA64_20000</name>
</gene>
<dbReference type="InterPro" id="IPR053721">
    <property type="entry name" value="Fimbrial_Adhesin_Reg"/>
</dbReference>
<keyword evidence="1" id="KW-0805">Transcription regulation</keyword>